<dbReference type="FunFam" id="3.30.430.20:FF:000003">
    <property type="entry name" value="Cysteine-rich RLK (RECEPTOR-like protein kinase) 10"/>
    <property type="match status" value="1"/>
</dbReference>
<keyword evidence="2" id="KW-0677">Repeat</keyword>
<evidence type="ECO:0000259" key="6">
    <source>
        <dbReference type="PROSITE" id="PS51473"/>
    </source>
</evidence>
<feature type="domain" description="Gnk2-homologous" evidence="6">
    <location>
        <begin position="135"/>
        <end position="244"/>
    </location>
</feature>
<dbReference type="InterPro" id="IPR038408">
    <property type="entry name" value="GNK2_sf"/>
</dbReference>
<dbReference type="PANTHER" id="PTHR32099:SF51">
    <property type="entry name" value="CYSTEINE-RICH RECEPTOR-LIKE PROTEIN KINASE 25 ISOFORM X1"/>
    <property type="match status" value="1"/>
</dbReference>
<feature type="chain" id="PRO_5032495165" description="Gnk2-homologous domain-containing protein" evidence="5">
    <location>
        <begin position="24"/>
        <end position="468"/>
    </location>
</feature>
<name>A0A834GPT0_RHOSS</name>
<keyword evidence="4" id="KW-0472">Membrane</keyword>
<keyword evidence="1 5" id="KW-0732">Signal</keyword>
<accession>A0A834GPT0</accession>
<dbReference type="InterPro" id="IPR011009">
    <property type="entry name" value="Kinase-like_dom_sf"/>
</dbReference>
<dbReference type="Gene3D" id="3.30.430.20">
    <property type="entry name" value="Gnk2 domain, C-X8-C-X2-C motif"/>
    <property type="match status" value="2"/>
</dbReference>
<dbReference type="EMBL" id="WJXA01000007">
    <property type="protein sequence ID" value="KAF7138968.1"/>
    <property type="molecule type" value="Genomic_DNA"/>
</dbReference>
<feature type="domain" description="Gnk2-homologous" evidence="6">
    <location>
        <begin position="27"/>
        <end position="129"/>
    </location>
</feature>
<protein>
    <recommendedName>
        <fullName evidence="6">Gnk2-homologous domain-containing protein</fullName>
    </recommendedName>
</protein>
<reference evidence="7" key="1">
    <citation type="submission" date="2019-11" db="EMBL/GenBank/DDBJ databases">
        <authorList>
            <person name="Liu Y."/>
            <person name="Hou J."/>
            <person name="Li T.-Q."/>
            <person name="Guan C.-H."/>
            <person name="Wu X."/>
            <person name="Wu H.-Z."/>
            <person name="Ling F."/>
            <person name="Zhang R."/>
            <person name="Shi X.-G."/>
            <person name="Ren J.-P."/>
            <person name="Chen E.-F."/>
            <person name="Sun J.-M."/>
        </authorList>
    </citation>
    <scope>NUCLEOTIDE SEQUENCE</scope>
    <source>
        <strain evidence="7">Adult_tree_wgs_1</strain>
        <tissue evidence="7">Leaves</tissue>
    </source>
</reference>
<keyword evidence="4" id="KW-0812">Transmembrane</keyword>
<organism evidence="7 8">
    <name type="scientific">Rhododendron simsii</name>
    <name type="common">Sims's rhododendron</name>
    <dbReference type="NCBI Taxonomy" id="118357"/>
    <lineage>
        <taxon>Eukaryota</taxon>
        <taxon>Viridiplantae</taxon>
        <taxon>Streptophyta</taxon>
        <taxon>Embryophyta</taxon>
        <taxon>Tracheophyta</taxon>
        <taxon>Spermatophyta</taxon>
        <taxon>Magnoliopsida</taxon>
        <taxon>eudicotyledons</taxon>
        <taxon>Gunneridae</taxon>
        <taxon>Pentapetalae</taxon>
        <taxon>asterids</taxon>
        <taxon>Ericales</taxon>
        <taxon>Ericaceae</taxon>
        <taxon>Ericoideae</taxon>
        <taxon>Rhodoreae</taxon>
        <taxon>Rhododendron</taxon>
    </lineage>
</organism>
<dbReference type="InterPro" id="IPR002902">
    <property type="entry name" value="GNK2"/>
</dbReference>
<feature type="transmembrane region" description="Helical" evidence="4">
    <location>
        <begin position="277"/>
        <end position="299"/>
    </location>
</feature>
<evidence type="ECO:0000256" key="5">
    <source>
        <dbReference type="SAM" id="SignalP"/>
    </source>
</evidence>
<dbReference type="SUPFAM" id="SSF56112">
    <property type="entry name" value="Protein kinase-like (PK-like)"/>
    <property type="match status" value="1"/>
</dbReference>
<sequence length="468" mass="52272">MGSWRELLFLYLILLNILTLTVSQPDLQYYFSISESGNYSTNSTYQRNLETLLSSLPSGTDRYGFYSSSFGEDPDRVNAIVLCRGDVDLNTCRSCINDSTIKLPQLVPNYKEAIGWYNYCMLRYSNKSIYGIRATRPSYYMWNSENASSVNEFNLALRSLLDGLRSQAVSGGAHRKFATNNTVGPDFQTIYGLMQCTPDLSQIDCNNCLLGATEQIPQIPRLRGKRGGRYLTPSCSLRYETFQFFTEIPADAPPPEDAPADAPPATSGKDDNTTRTIIIIVVSTIGSMIGFIVCVCIFLRKRKQKKNPKQKVEEYAMHGQFSVKSDVFSFGVLVLEILSGQKNNSFRNGENVEDLLSYAWKTWREGTSSNLIDPVLRVNSGSMREMIRCIHIGLLCVQENIAERPTMASVVLMLSSSSLSLPVPSEPAFFLHSGSTNPELPLLQEHGHEMAVSDHSTNEVSITELDPR</sequence>
<dbReference type="AlphaFoldDB" id="A0A834GPT0"/>
<dbReference type="Gene3D" id="1.10.510.10">
    <property type="entry name" value="Transferase(Phosphotransferase) domain 1"/>
    <property type="match status" value="1"/>
</dbReference>
<dbReference type="PROSITE" id="PS51473">
    <property type="entry name" value="GNK2"/>
    <property type="match status" value="2"/>
</dbReference>
<dbReference type="PANTHER" id="PTHR32099">
    <property type="entry name" value="CYSTEINE-RICH REPEAT SECRETORY PROTEIN"/>
    <property type="match status" value="1"/>
</dbReference>
<comment type="caution">
    <text evidence="7">The sequence shown here is derived from an EMBL/GenBank/DDBJ whole genome shotgun (WGS) entry which is preliminary data.</text>
</comment>
<feature type="region of interest" description="Disordered" evidence="3">
    <location>
        <begin position="250"/>
        <end position="270"/>
    </location>
</feature>
<evidence type="ECO:0000256" key="4">
    <source>
        <dbReference type="SAM" id="Phobius"/>
    </source>
</evidence>
<evidence type="ECO:0000313" key="8">
    <source>
        <dbReference type="Proteomes" id="UP000626092"/>
    </source>
</evidence>
<gene>
    <name evidence="7" type="ORF">RHSIM_Rhsim07G0197700</name>
</gene>
<dbReference type="InterPro" id="IPR001245">
    <property type="entry name" value="Ser-Thr/Tyr_kinase_cat_dom"/>
</dbReference>
<dbReference type="GO" id="GO:0004672">
    <property type="term" value="F:protein kinase activity"/>
    <property type="evidence" value="ECO:0007669"/>
    <property type="project" value="InterPro"/>
</dbReference>
<evidence type="ECO:0000256" key="3">
    <source>
        <dbReference type="SAM" id="MobiDB-lite"/>
    </source>
</evidence>
<keyword evidence="8" id="KW-1185">Reference proteome</keyword>
<evidence type="ECO:0000256" key="2">
    <source>
        <dbReference type="ARBA" id="ARBA00022737"/>
    </source>
</evidence>
<dbReference type="Proteomes" id="UP000626092">
    <property type="component" value="Unassembled WGS sequence"/>
</dbReference>
<dbReference type="Pfam" id="PF07714">
    <property type="entry name" value="PK_Tyr_Ser-Thr"/>
    <property type="match status" value="1"/>
</dbReference>
<proteinExistence type="predicted"/>
<feature type="signal peptide" evidence="5">
    <location>
        <begin position="1"/>
        <end position="23"/>
    </location>
</feature>
<dbReference type="OrthoDB" id="4062651at2759"/>
<keyword evidence="4" id="KW-1133">Transmembrane helix</keyword>
<dbReference type="Pfam" id="PF01657">
    <property type="entry name" value="Stress-antifung"/>
    <property type="match status" value="2"/>
</dbReference>
<dbReference type="CDD" id="cd23509">
    <property type="entry name" value="Gnk2-like"/>
    <property type="match status" value="2"/>
</dbReference>
<dbReference type="FunFam" id="3.30.430.20:FF:000002">
    <property type="entry name" value="Cysteine-rich receptor-like protein kinase 10"/>
    <property type="match status" value="1"/>
</dbReference>
<evidence type="ECO:0000313" key="7">
    <source>
        <dbReference type="EMBL" id="KAF7138968.1"/>
    </source>
</evidence>
<evidence type="ECO:0000256" key="1">
    <source>
        <dbReference type="ARBA" id="ARBA00022729"/>
    </source>
</evidence>